<evidence type="ECO:0000313" key="11">
    <source>
        <dbReference type="EMBL" id="SZD70998.1"/>
    </source>
</evidence>
<comment type="function">
    <text evidence="1">Required for nicotinamide riboside transport across the inner membrane.</text>
</comment>
<evidence type="ECO:0000256" key="6">
    <source>
        <dbReference type="ARBA" id="ARBA00022475"/>
    </source>
</evidence>
<dbReference type="PANTHER" id="PTHR36122">
    <property type="entry name" value="NICOTINAMIDE RIBOSIDE TRANSPORTER PNUC"/>
    <property type="match status" value="1"/>
</dbReference>
<feature type="transmembrane region" description="Helical" evidence="10">
    <location>
        <begin position="20"/>
        <end position="36"/>
    </location>
</feature>
<keyword evidence="6" id="KW-1003">Cell membrane</keyword>
<comment type="subcellular location">
    <subcellularLocation>
        <location evidence="2">Cell membrane</location>
        <topology evidence="2">Multi-pass membrane protein</topology>
    </subcellularLocation>
</comment>
<feature type="transmembrane region" description="Helical" evidence="10">
    <location>
        <begin position="197"/>
        <end position="214"/>
    </location>
</feature>
<dbReference type="NCBIfam" id="TIGR01528">
    <property type="entry name" value="NMN_trans_PnuC"/>
    <property type="match status" value="1"/>
</dbReference>
<dbReference type="GO" id="GO:0034257">
    <property type="term" value="F:nicotinamide riboside transmembrane transporter activity"/>
    <property type="evidence" value="ECO:0007669"/>
    <property type="project" value="InterPro"/>
</dbReference>
<gene>
    <name evidence="11" type="primary">pnuC</name>
    <name evidence="11" type="ORF">SAMEA104719789_00089</name>
</gene>
<name>A0A383TUU2_9FLAO</name>
<comment type="similarity">
    <text evidence="3">Belongs to the nicotinamide ribonucleoside (NR) uptake permease (TC 4.B.1) family.</text>
</comment>
<keyword evidence="9 10" id="KW-0472">Membrane</keyword>
<dbReference type="Proteomes" id="UP000262142">
    <property type="component" value="Unassembled WGS sequence"/>
</dbReference>
<evidence type="ECO:0000256" key="7">
    <source>
        <dbReference type="ARBA" id="ARBA00022692"/>
    </source>
</evidence>
<sequence length="223" mass="26556">MQEILNFLIEPYQSYEPWKIALEVLATIMGISSVFFSMKRNIWVFPTGIISTLIYIYLLFNWGLYGDMLINFYYTTMSIYGWFVWSKNTQDQVHVEVEYMTKKEWFFAVLLFLTSAVLVLAIYYFRPVLSQNFDLTKMNEVGFHYQWTDYVDTCTTGIFLVGMWVMARRKVENWFFWILGDLISVPLYLYKGLAVTSIQYLIFTILAIAGFVMWKKSMKEYQD</sequence>
<dbReference type="InterPro" id="IPR006419">
    <property type="entry name" value="NMN_transpt_PnuC"/>
</dbReference>
<evidence type="ECO:0000256" key="1">
    <source>
        <dbReference type="ARBA" id="ARBA00002672"/>
    </source>
</evidence>
<evidence type="ECO:0000256" key="3">
    <source>
        <dbReference type="ARBA" id="ARBA00006669"/>
    </source>
</evidence>
<dbReference type="Pfam" id="PF04973">
    <property type="entry name" value="NMN_transporter"/>
    <property type="match status" value="1"/>
</dbReference>
<evidence type="ECO:0000313" key="12">
    <source>
        <dbReference type="Proteomes" id="UP000262142"/>
    </source>
</evidence>
<dbReference type="RefSeq" id="WP_119059014.1">
    <property type="nucleotide sequence ID" value="NZ_UNSC01000001.1"/>
</dbReference>
<evidence type="ECO:0000256" key="2">
    <source>
        <dbReference type="ARBA" id="ARBA00004651"/>
    </source>
</evidence>
<feature type="transmembrane region" description="Helical" evidence="10">
    <location>
        <begin position="174"/>
        <end position="191"/>
    </location>
</feature>
<dbReference type="EMBL" id="UNSC01000001">
    <property type="protein sequence ID" value="SZD70998.1"/>
    <property type="molecule type" value="Genomic_DNA"/>
</dbReference>
<dbReference type="AlphaFoldDB" id="A0A383TUU2"/>
<dbReference type="PANTHER" id="PTHR36122:SF2">
    <property type="entry name" value="NICOTINAMIDE RIBOSIDE TRANSPORTER PNUC"/>
    <property type="match status" value="1"/>
</dbReference>
<evidence type="ECO:0000256" key="5">
    <source>
        <dbReference type="ARBA" id="ARBA00022448"/>
    </source>
</evidence>
<feature type="transmembrane region" description="Helical" evidence="10">
    <location>
        <begin position="43"/>
        <end position="62"/>
    </location>
</feature>
<accession>A0A383TUU2</accession>
<feature type="transmembrane region" description="Helical" evidence="10">
    <location>
        <begin position="68"/>
        <end position="85"/>
    </location>
</feature>
<proteinExistence type="inferred from homology"/>
<keyword evidence="8 10" id="KW-1133">Transmembrane helix</keyword>
<keyword evidence="12" id="KW-1185">Reference proteome</keyword>
<evidence type="ECO:0000256" key="8">
    <source>
        <dbReference type="ARBA" id="ARBA00022989"/>
    </source>
</evidence>
<keyword evidence="7 10" id="KW-0812">Transmembrane</keyword>
<feature type="transmembrane region" description="Helical" evidence="10">
    <location>
        <begin position="105"/>
        <end position="125"/>
    </location>
</feature>
<feature type="transmembrane region" description="Helical" evidence="10">
    <location>
        <begin position="145"/>
        <end position="167"/>
    </location>
</feature>
<evidence type="ECO:0000256" key="9">
    <source>
        <dbReference type="ARBA" id="ARBA00023136"/>
    </source>
</evidence>
<dbReference type="OrthoDB" id="9791248at2"/>
<dbReference type="GO" id="GO:0005886">
    <property type="term" value="C:plasma membrane"/>
    <property type="evidence" value="ECO:0007669"/>
    <property type="project" value="UniProtKB-SubCell"/>
</dbReference>
<organism evidence="11 12">
    <name type="scientific">Candidatus Ornithobacterium hominis</name>
    <dbReference type="NCBI Taxonomy" id="2497989"/>
    <lineage>
        <taxon>Bacteria</taxon>
        <taxon>Pseudomonadati</taxon>
        <taxon>Bacteroidota</taxon>
        <taxon>Flavobacteriia</taxon>
        <taxon>Flavobacteriales</taxon>
        <taxon>Weeksellaceae</taxon>
        <taxon>Ornithobacterium</taxon>
    </lineage>
</organism>
<protein>
    <recommendedName>
        <fullName evidence="4">Nicotinamide riboside transporter PnuC</fullName>
    </recommendedName>
</protein>
<keyword evidence="5" id="KW-0813">Transport</keyword>
<reference evidence="11 12" key="1">
    <citation type="submission" date="2018-09" db="EMBL/GenBank/DDBJ databases">
        <authorList>
            <consortium name="Pathogen Informatics"/>
        </authorList>
    </citation>
    <scope>NUCLEOTIDE SEQUENCE [LARGE SCALE GENOMIC DNA]</scope>
    <source>
        <strain evidence="11 12">OH-22767</strain>
    </source>
</reference>
<evidence type="ECO:0000256" key="4">
    <source>
        <dbReference type="ARBA" id="ARBA00017522"/>
    </source>
</evidence>
<evidence type="ECO:0000256" key="10">
    <source>
        <dbReference type="SAM" id="Phobius"/>
    </source>
</evidence>